<evidence type="ECO:0000256" key="10">
    <source>
        <dbReference type="PROSITE-ProRule" id="PRU00649"/>
    </source>
</evidence>
<evidence type="ECO:0000256" key="4">
    <source>
        <dbReference type="ARBA" id="ARBA00023015"/>
    </source>
</evidence>
<dbReference type="GO" id="GO:0070847">
    <property type="term" value="C:core mediator complex"/>
    <property type="evidence" value="ECO:0007669"/>
    <property type="project" value="TreeGrafter"/>
</dbReference>
<evidence type="ECO:0000256" key="5">
    <source>
        <dbReference type="ARBA" id="ARBA00023159"/>
    </source>
</evidence>
<dbReference type="InterPro" id="IPR042376">
    <property type="entry name" value="MED26"/>
</dbReference>
<evidence type="ECO:0000256" key="3">
    <source>
        <dbReference type="ARBA" id="ARBA00019686"/>
    </source>
</evidence>
<feature type="domain" description="TFIIS N-terminal" evidence="12">
    <location>
        <begin position="31"/>
        <end position="108"/>
    </location>
</feature>
<dbReference type="SMART" id="SM00509">
    <property type="entry name" value="TFS2N"/>
    <property type="match status" value="1"/>
</dbReference>
<dbReference type="Pfam" id="PF08711">
    <property type="entry name" value="Med26"/>
    <property type="match status" value="1"/>
</dbReference>
<dbReference type="EnsemblMetazoa" id="XM_014406288.2">
    <property type="protein sequence ID" value="XP_014261774.1"/>
    <property type="gene ID" value="LOC106673902"/>
</dbReference>
<comment type="subcellular location">
    <subcellularLocation>
        <location evidence="1 10">Nucleus</location>
    </subcellularLocation>
</comment>
<comment type="similarity">
    <text evidence="2">Belongs to the Mediator complex subunit 26 family.</text>
</comment>
<dbReference type="Proteomes" id="UP000494040">
    <property type="component" value="Unassembled WGS sequence"/>
</dbReference>
<organism evidence="13 14">
    <name type="scientific">Cimex lectularius</name>
    <name type="common">Bed bug</name>
    <name type="synonym">Acanthia lectularia</name>
    <dbReference type="NCBI Taxonomy" id="79782"/>
    <lineage>
        <taxon>Eukaryota</taxon>
        <taxon>Metazoa</taxon>
        <taxon>Ecdysozoa</taxon>
        <taxon>Arthropoda</taxon>
        <taxon>Hexapoda</taxon>
        <taxon>Insecta</taxon>
        <taxon>Pterygota</taxon>
        <taxon>Neoptera</taxon>
        <taxon>Paraneoptera</taxon>
        <taxon>Hemiptera</taxon>
        <taxon>Heteroptera</taxon>
        <taxon>Panheteroptera</taxon>
        <taxon>Cimicomorpha</taxon>
        <taxon>Cimicidae</taxon>
        <taxon>Cimex</taxon>
    </lineage>
</organism>
<dbReference type="GO" id="GO:0010628">
    <property type="term" value="P:positive regulation of gene expression"/>
    <property type="evidence" value="ECO:0007669"/>
    <property type="project" value="TreeGrafter"/>
</dbReference>
<dbReference type="OrthoDB" id="550309at2759"/>
<keyword evidence="7 10" id="KW-0539">Nucleus</keyword>
<dbReference type="InterPro" id="IPR035441">
    <property type="entry name" value="TFIIS/LEDGF_dom_sf"/>
</dbReference>
<dbReference type="Pfam" id="PF15693">
    <property type="entry name" value="Med26_C"/>
    <property type="match status" value="1"/>
</dbReference>
<keyword evidence="5" id="KW-0010">Activator</keyword>
<feature type="compositionally biased region" description="Polar residues" evidence="11">
    <location>
        <begin position="341"/>
        <end position="360"/>
    </location>
</feature>
<dbReference type="PANTHER" id="PTHR15201:SF1">
    <property type="entry name" value="MEDIATOR OF RNA POLYMERASE II TRANSCRIPTION SUBUNIT 26"/>
    <property type="match status" value="1"/>
</dbReference>
<evidence type="ECO:0000313" key="14">
    <source>
        <dbReference type="Proteomes" id="UP000494040"/>
    </source>
</evidence>
<dbReference type="GeneID" id="106673902"/>
<dbReference type="PROSITE" id="PS51319">
    <property type="entry name" value="TFIIS_N"/>
    <property type="match status" value="1"/>
</dbReference>
<evidence type="ECO:0000259" key="12">
    <source>
        <dbReference type="PROSITE" id="PS51319"/>
    </source>
</evidence>
<dbReference type="AlphaFoldDB" id="A0A8I6SI07"/>
<evidence type="ECO:0000256" key="11">
    <source>
        <dbReference type="SAM" id="MobiDB-lite"/>
    </source>
</evidence>
<dbReference type="InterPro" id="IPR017923">
    <property type="entry name" value="TFIIS_N"/>
</dbReference>
<feature type="region of interest" description="Disordered" evidence="11">
    <location>
        <begin position="244"/>
        <end position="263"/>
    </location>
</feature>
<keyword evidence="4" id="KW-0805">Transcription regulation</keyword>
<dbReference type="CDD" id="cd00183">
    <property type="entry name" value="TFIIS_I"/>
    <property type="match status" value="1"/>
</dbReference>
<feature type="compositionally biased region" description="Polar residues" evidence="11">
    <location>
        <begin position="148"/>
        <end position="160"/>
    </location>
</feature>
<evidence type="ECO:0000313" key="13">
    <source>
        <dbReference type="EnsemblMetazoa" id="XP_014261774.1"/>
    </source>
</evidence>
<dbReference type="GO" id="GO:0003712">
    <property type="term" value="F:transcription coregulator activity"/>
    <property type="evidence" value="ECO:0007669"/>
    <property type="project" value="TreeGrafter"/>
</dbReference>
<feature type="compositionally biased region" description="Polar residues" evidence="11">
    <location>
        <begin position="110"/>
        <end position="133"/>
    </location>
</feature>
<accession>A0A8I6SI07</accession>
<dbReference type="OMA" id="FREWHEM"/>
<name>A0A8I6SI07_CIMLE</name>
<feature type="compositionally biased region" description="Basic and acidic residues" evidence="11">
    <location>
        <begin position="361"/>
        <end position="370"/>
    </location>
</feature>
<evidence type="ECO:0000256" key="6">
    <source>
        <dbReference type="ARBA" id="ARBA00023163"/>
    </source>
</evidence>
<reference evidence="13" key="1">
    <citation type="submission" date="2022-01" db="UniProtKB">
        <authorList>
            <consortium name="EnsemblMetazoa"/>
        </authorList>
    </citation>
    <scope>IDENTIFICATION</scope>
</reference>
<evidence type="ECO:0000256" key="1">
    <source>
        <dbReference type="ARBA" id="ARBA00004123"/>
    </source>
</evidence>
<dbReference type="InterPro" id="IPR031416">
    <property type="entry name" value="Med26_C"/>
</dbReference>
<protein>
    <recommendedName>
        <fullName evidence="3">Mediator of RNA polymerase II transcription subunit 26</fullName>
    </recommendedName>
    <alternativeName>
        <fullName evidence="8">Cofactor required for Sp1 transcriptional activation subunit 7</fullName>
    </alternativeName>
    <alternativeName>
        <fullName evidence="9">Mediator complex subunit 26</fullName>
    </alternativeName>
</protein>
<feature type="region of interest" description="Disordered" evidence="11">
    <location>
        <begin position="338"/>
        <end position="370"/>
    </location>
</feature>
<dbReference type="Gene3D" id="1.20.930.10">
    <property type="entry name" value="Conserved domain common to transcription factors TFIIS, elongin A, CRSP70"/>
    <property type="match status" value="1"/>
</dbReference>
<evidence type="ECO:0000256" key="8">
    <source>
        <dbReference type="ARBA" id="ARBA00030125"/>
    </source>
</evidence>
<sequence length="457" mass="50598">MSAIGAGWLYLGWGALLFHTNYGLMQHSPFEIKERLLKALDKEYNVVDMAAVLEIVTILERTPITKEALETTRLGRDINELRRKTRNESLAKRAKDLVRRWRDLILPQNDVAQTEATQQNGSSRNSAQPSRGGSTVLRPHPISPAISLPNSDKSSVSPVLSTKVEAVPKTHAANKRLRKEPITPHAVPSSDVKKSSLESSPELPPNKRVKLEVASQETTDGPLRLNGDHYDSVGSDCEIVSVTPALPKQKTRKKAPKDRTQKESVDDIVKEKIASIARIPKVKTTQELLAGLQSRTGDSSSNSILPVVDHNVAKNKTEHIARFLRSQGDESEIIDVESTNDNETPSNVGSNDAATAQSSAVKEEAPTLRTPEEILARLPPLDLDSINWDETPLPSPTTQEVTSEDVDRVLNQQIPGLNGNYDESYRDEKVFREWHEVVSRTSINSDLLHILPYVVID</sequence>
<dbReference type="PANTHER" id="PTHR15201">
    <property type="entry name" value="CRSP70"/>
    <property type="match status" value="1"/>
</dbReference>
<evidence type="ECO:0000256" key="9">
    <source>
        <dbReference type="ARBA" id="ARBA00031968"/>
    </source>
</evidence>
<proteinExistence type="inferred from homology"/>
<dbReference type="SUPFAM" id="SSF47676">
    <property type="entry name" value="Conserved domain common to transcription factors TFIIS, elongin A, CRSP70"/>
    <property type="match status" value="1"/>
</dbReference>
<keyword evidence="14" id="KW-1185">Reference proteome</keyword>
<evidence type="ECO:0000256" key="7">
    <source>
        <dbReference type="ARBA" id="ARBA00023242"/>
    </source>
</evidence>
<feature type="region of interest" description="Disordered" evidence="11">
    <location>
        <begin position="109"/>
        <end position="227"/>
    </location>
</feature>
<dbReference type="InterPro" id="IPR003617">
    <property type="entry name" value="TFIIS/CRSP70_N_sub"/>
</dbReference>
<keyword evidence="6" id="KW-0804">Transcription</keyword>
<dbReference type="KEGG" id="clec:106673902"/>
<dbReference type="GO" id="GO:0006357">
    <property type="term" value="P:regulation of transcription by RNA polymerase II"/>
    <property type="evidence" value="ECO:0007669"/>
    <property type="project" value="InterPro"/>
</dbReference>
<evidence type="ECO:0000256" key="2">
    <source>
        <dbReference type="ARBA" id="ARBA00009681"/>
    </source>
</evidence>
<dbReference type="GO" id="GO:0016592">
    <property type="term" value="C:mediator complex"/>
    <property type="evidence" value="ECO:0007669"/>
    <property type="project" value="InterPro"/>
</dbReference>
<dbReference type="RefSeq" id="XP_014261774.1">
    <property type="nucleotide sequence ID" value="XM_014406288.2"/>
</dbReference>